<evidence type="ECO:0000313" key="1">
    <source>
        <dbReference type="EMBL" id="KAK9236046.1"/>
    </source>
</evidence>
<keyword evidence="2" id="KW-1185">Reference proteome</keyword>
<name>A0ACC3SXF4_LIPKO</name>
<gene>
    <name evidence="1" type="ORF">V1525DRAFT_235715</name>
</gene>
<dbReference type="Proteomes" id="UP001433508">
    <property type="component" value="Unassembled WGS sequence"/>
</dbReference>
<sequence>MAEPWTHQQYTEQHISHANVIPQLQPLLTSQQGIIVRVPDTGAKLRVLLEPAFTFNSYIRRDVYEKHFLKADGNAAKPELLNQTVRKPLLTSLNRTYRTSSAKVDLSASLADLPALSRPVQEAQLAGTDDEIRSIEDQASSESPMSRISSTPSADGRTTFAGQPETNLKRSEQRNTTNPVNSWARIASGTFPDAKHSSRSSSNATVSGKSRCEYSDNNGLNGNKENTETNEQSEVKLESQSTRNLSARPISYASIASASAHIPGPNSQNKDSECGARKLTMFNPRKAAAKSLETGPVVGKLPDGNTDSESNGSNQRLDAHVDGESDGFNTTNLSASSISWFDDDDNDIPSFESTLAMINAKLEEGRTPESEHNEANRIIQRNLMMSMSDVANPASYESMTTTEELTPTLQGSIQKHDIDIKDDESMIPNSAEMVAISNEWSLVLDMTEANNKCATVLEEIEILKSGSVSPIAVEVTEIVMDSRELSPLPAIDAIEGTKGSHGQVLQEGGLEREISGPEIAQGLAPMKAAGSAEVTSSAMHTDAVVDSHVESGDNTVQQMRGTVADIWDAPSIDVALPSNVFLKVLIESLPLTLSCCVVSELFPYRNDSAGFDIVMGARAFDYLPYLWVKHDPLHGFTVTQFHNRLQTVQWTDSIVKDKFLNHSQILAHPPSTAVIHVWIYSVMYDRETAICAENSAISGIGECDSKMSDRVACGYGIYFSKESAYNNLGTCEPKSQSFHEVVGLFEAVVNACTVQERKKDLVVVHTTSTYLYEIASRMDEYAKRDWTTKDGQPLTNGDMWDVLYKFINAVEPGNKYQRPRKMMVVKVNKRSSKVEQEYLKGAKTLAKIAAKNAIMHDLEAEGVAGCTVPDNANATTLEEFEQRVRTLNKKKPASKRPSKYKICHTIDWEREHKKVAVNSQSDPILDSYKVLTGDYSFNAEGSGGLYFRTTAVGGMTVCIEGKYLEEAWKA</sequence>
<evidence type="ECO:0000313" key="2">
    <source>
        <dbReference type="Proteomes" id="UP001433508"/>
    </source>
</evidence>
<proteinExistence type="predicted"/>
<comment type="caution">
    <text evidence="1">The sequence shown here is derived from an EMBL/GenBank/DDBJ whole genome shotgun (WGS) entry which is preliminary data.</text>
</comment>
<accession>A0ACC3SXF4</accession>
<dbReference type="EMBL" id="MU971397">
    <property type="protein sequence ID" value="KAK9236046.1"/>
    <property type="molecule type" value="Genomic_DNA"/>
</dbReference>
<protein>
    <submittedName>
        <fullName evidence="1">Uncharacterized protein</fullName>
    </submittedName>
</protein>
<organism evidence="1 2">
    <name type="scientific">Lipomyces kononenkoae</name>
    <name type="common">Yeast</name>
    <dbReference type="NCBI Taxonomy" id="34357"/>
    <lineage>
        <taxon>Eukaryota</taxon>
        <taxon>Fungi</taxon>
        <taxon>Dikarya</taxon>
        <taxon>Ascomycota</taxon>
        <taxon>Saccharomycotina</taxon>
        <taxon>Lipomycetes</taxon>
        <taxon>Lipomycetales</taxon>
        <taxon>Lipomycetaceae</taxon>
        <taxon>Lipomyces</taxon>
    </lineage>
</organism>
<reference evidence="2" key="1">
    <citation type="journal article" date="2024" name="Front. Bioeng. Biotechnol.">
        <title>Genome-scale model development and genomic sequencing of the oleaginous clade Lipomyces.</title>
        <authorList>
            <person name="Czajka J.J."/>
            <person name="Han Y."/>
            <person name="Kim J."/>
            <person name="Mondo S.J."/>
            <person name="Hofstad B.A."/>
            <person name="Robles A."/>
            <person name="Haridas S."/>
            <person name="Riley R."/>
            <person name="LaButti K."/>
            <person name="Pangilinan J."/>
            <person name="Andreopoulos W."/>
            <person name="Lipzen A."/>
            <person name="Yan J."/>
            <person name="Wang M."/>
            <person name="Ng V."/>
            <person name="Grigoriev I.V."/>
            <person name="Spatafora J.W."/>
            <person name="Magnuson J.K."/>
            <person name="Baker S.E."/>
            <person name="Pomraning K.R."/>
        </authorList>
    </citation>
    <scope>NUCLEOTIDE SEQUENCE [LARGE SCALE GENOMIC DNA]</scope>
    <source>
        <strain evidence="2">CBS 7786</strain>
    </source>
</reference>